<dbReference type="AlphaFoldDB" id="A0A315Y362"/>
<comment type="caution">
    <text evidence="1">The sequence shown here is derived from an EMBL/GenBank/DDBJ whole genome shotgun (WGS) entry which is preliminary data.</text>
</comment>
<dbReference type="RefSeq" id="WP_146198160.1">
    <property type="nucleotide sequence ID" value="NZ_QGDI01000003.1"/>
</dbReference>
<evidence type="ECO:0000313" key="2">
    <source>
        <dbReference type="Proteomes" id="UP000245720"/>
    </source>
</evidence>
<sequence length="178" mass="20536">MKLSKLFSLMKQHKSVQIRQGRAAQWVGDSSSLYPIYNLPQLNEAAMQELLGVSDDAWDKYKYEEYEAMKYSEEDNIDGMYQLDRLKIIICWSGKELIPLVGGGKIFFIQAKYLKPFDDIGLLSFWYREEPLRDGVIGVNEGMCLAGLVMPIVVDDRVFIETLYRVYELTKRQAGEEA</sequence>
<dbReference type="Proteomes" id="UP000245720">
    <property type="component" value="Unassembled WGS sequence"/>
</dbReference>
<organism evidence="1 2">
    <name type="scientific">Ruminococcus flavefaciens</name>
    <dbReference type="NCBI Taxonomy" id="1265"/>
    <lineage>
        <taxon>Bacteria</taxon>
        <taxon>Bacillati</taxon>
        <taxon>Bacillota</taxon>
        <taxon>Clostridia</taxon>
        <taxon>Eubacteriales</taxon>
        <taxon>Oscillospiraceae</taxon>
        <taxon>Ruminococcus</taxon>
    </lineage>
</organism>
<proteinExistence type="predicted"/>
<evidence type="ECO:0000313" key="1">
    <source>
        <dbReference type="EMBL" id="PWJ13998.1"/>
    </source>
</evidence>
<protein>
    <submittedName>
        <fullName evidence="1">Uncharacterized protein</fullName>
    </submittedName>
</protein>
<dbReference type="OrthoDB" id="1842222at2"/>
<reference evidence="1 2" key="1">
    <citation type="submission" date="2018-05" db="EMBL/GenBank/DDBJ databases">
        <title>The Hungate 1000. A catalogue of reference genomes from the rumen microbiome.</title>
        <authorList>
            <person name="Kelly W."/>
        </authorList>
    </citation>
    <scope>NUCLEOTIDE SEQUENCE [LARGE SCALE GENOMIC DNA]</scope>
    <source>
        <strain evidence="1 2">SAb67</strain>
    </source>
</reference>
<dbReference type="EMBL" id="QGDI01000003">
    <property type="protein sequence ID" value="PWJ13998.1"/>
    <property type="molecule type" value="Genomic_DNA"/>
</dbReference>
<gene>
    <name evidence="1" type="ORF">IE37_00929</name>
</gene>
<accession>A0A315Y362</accession>
<name>A0A315Y362_RUMFL</name>